<evidence type="ECO:0000313" key="2">
    <source>
        <dbReference type="Proteomes" id="UP000219023"/>
    </source>
</evidence>
<protein>
    <submittedName>
        <fullName evidence="1">Uncharacterized protein</fullName>
    </submittedName>
</protein>
<accession>A0A285VR85</accession>
<dbReference type="AlphaFoldDB" id="A0A285VR85"/>
<organism evidence="1 2">
    <name type="scientific">Chromohalobacter canadensis</name>
    <dbReference type="NCBI Taxonomy" id="141389"/>
    <lineage>
        <taxon>Bacteria</taxon>
        <taxon>Pseudomonadati</taxon>
        <taxon>Pseudomonadota</taxon>
        <taxon>Gammaproteobacteria</taxon>
        <taxon>Oceanospirillales</taxon>
        <taxon>Halomonadaceae</taxon>
        <taxon>Chromohalobacter</taxon>
    </lineage>
</organism>
<sequence>MFWSQPMSIASVTASMHSLPIRSAEDVVRAFFGFSYWYWFSPGVPGGRVT</sequence>
<reference evidence="1 2" key="1">
    <citation type="submission" date="2017-08" db="EMBL/GenBank/DDBJ databases">
        <authorList>
            <person name="de Groot N.N."/>
        </authorList>
    </citation>
    <scope>NUCLEOTIDE SEQUENCE [LARGE SCALE GENOMIC DNA]</scope>
    <source>
        <strain evidence="1 2">USBA 855</strain>
    </source>
</reference>
<proteinExistence type="predicted"/>
<dbReference type="Proteomes" id="UP000219023">
    <property type="component" value="Unassembled WGS sequence"/>
</dbReference>
<name>A0A285VR85_9GAMM</name>
<gene>
    <name evidence="1" type="ORF">SAMN05421509_107143</name>
</gene>
<evidence type="ECO:0000313" key="1">
    <source>
        <dbReference type="EMBL" id="SOC56594.1"/>
    </source>
</evidence>
<dbReference type="EMBL" id="OBQJ01000007">
    <property type="protein sequence ID" value="SOC56594.1"/>
    <property type="molecule type" value="Genomic_DNA"/>
</dbReference>